<dbReference type="AlphaFoldDB" id="A0A1Y3KYM3"/>
<dbReference type="RefSeq" id="WP_086976739.1">
    <property type="nucleotide sequence ID" value="NZ_NFSB01000079.1"/>
</dbReference>
<dbReference type="SUPFAM" id="SSF50939">
    <property type="entry name" value="Sialidases"/>
    <property type="match status" value="1"/>
</dbReference>
<sequence>MAYNTNNPIPSSSPFDLFDNAGIFDKYINGTEELVFDRKGLPRWTPHAFHNLVINAKAQIDPTVAAAKAAVNSARDAGIQSINDSVSSVDSAEAEAKAEMEATAATLGDDLNNKRYDTYAEMLADPQTRDAVMAVVDGDEDPNLNGWYSWSASSGAWRRFAGQPAIKSLVDDQFYREADKLSGDGDLVMDAQSGQMLVSLPLKRADAAVFIAGDREPFRVDTEQDHLVVNSALRRSVDIMDGSEGHSDRREYPEIYTLPVSDSALVFGLQDGSIALQIDTKNRKVKTDFSFDWNIEQRPPSVYVDAPPRLERNINDPDYRLSGRLYQATATIERTGSERYWLAWRADNQLAGEGPGNFAVLAYSDDAGQTVEEYGYFTFTAADDPLNRLPIAQRAGRDKHIVDPMLWKDPDGRLWLFFGVFGNNKLMDGVGGCWAVICHNPNAEFPVWGVPFRLSYFGDPRHPVQVNGDWYLAVDGWRSNALYPPREMEYVGPHIYKFDWRNKKLEHISQLPPNNGSQHSGFFETEFVQRADGSVLATCRWEPGDSGVLMSVSTDMMKSWTPWTNYLALAPSSSSRIWLGRSPSGRMLICWNHDINRKTLTLALSDDEGTTWPHQVVLEPNSVGQVTYPIVTFGDDGLILIAYDNERTAKRQIRTARVIEQEVVAGTSVPVIKTVSDPLNP</sequence>
<dbReference type="EMBL" id="NFSB01000079">
    <property type="protein sequence ID" value="OUM30916.1"/>
    <property type="molecule type" value="Genomic_DNA"/>
</dbReference>
<dbReference type="Gene3D" id="2.120.10.10">
    <property type="match status" value="1"/>
</dbReference>
<gene>
    <name evidence="2" type="ORF">B8W72_16055</name>
</gene>
<dbReference type="Pfam" id="PF13088">
    <property type="entry name" value="BNR_2"/>
    <property type="match status" value="1"/>
</dbReference>
<organism evidence="2 3">
    <name type="scientific">Pseudomonas putida</name>
    <name type="common">Arthrobacter siderocapsulatus</name>
    <dbReference type="NCBI Taxonomy" id="303"/>
    <lineage>
        <taxon>Bacteria</taxon>
        <taxon>Pseudomonadati</taxon>
        <taxon>Pseudomonadota</taxon>
        <taxon>Gammaproteobacteria</taxon>
        <taxon>Pseudomonadales</taxon>
        <taxon>Pseudomonadaceae</taxon>
        <taxon>Pseudomonas</taxon>
    </lineage>
</organism>
<reference evidence="2 3" key="1">
    <citation type="submission" date="2017-05" db="EMBL/GenBank/DDBJ databases">
        <title>Whole genome sequence of Pseudomonas putida isolate 1312 commercialized as a biostimulant.</title>
        <authorList>
            <person name="Crovadore J."/>
            <person name="Blanc P."/>
            <person name="Chablais R."/>
            <person name="Cochard B."/>
            <person name="Grizard D."/>
            <person name="Lefort F."/>
        </authorList>
    </citation>
    <scope>NUCLEOTIDE SEQUENCE [LARGE SCALE GENOMIC DNA]</scope>
    <source>
        <strain evidence="2 3">1312</strain>
    </source>
</reference>
<name>A0A1Y3KYM3_PSEPU</name>
<feature type="domain" description="Sialidase" evidence="1">
    <location>
        <begin position="500"/>
        <end position="639"/>
    </location>
</feature>
<evidence type="ECO:0000313" key="3">
    <source>
        <dbReference type="Proteomes" id="UP000196082"/>
    </source>
</evidence>
<accession>A0A1Y3KYM3</accession>
<evidence type="ECO:0000259" key="1">
    <source>
        <dbReference type="Pfam" id="PF13088"/>
    </source>
</evidence>
<comment type="caution">
    <text evidence="2">The sequence shown here is derived from an EMBL/GenBank/DDBJ whole genome shotgun (WGS) entry which is preliminary data.</text>
</comment>
<dbReference type="PANTHER" id="PTHR43752">
    <property type="entry name" value="BNR/ASP-BOX REPEAT FAMILY PROTEIN"/>
    <property type="match status" value="1"/>
</dbReference>
<dbReference type="PANTHER" id="PTHR43752:SF2">
    <property type="entry name" value="BNR_ASP-BOX REPEAT FAMILY PROTEIN"/>
    <property type="match status" value="1"/>
</dbReference>
<proteinExistence type="predicted"/>
<evidence type="ECO:0000313" key="2">
    <source>
        <dbReference type="EMBL" id="OUM30916.1"/>
    </source>
</evidence>
<dbReference type="InterPro" id="IPR036278">
    <property type="entry name" value="Sialidase_sf"/>
</dbReference>
<dbReference type="InterPro" id="IPR011040">
    <property type="entry name" value="Sialidase"/>
</dbReference>
<dbReference type="Proteomes" id="UP000196082">
    <property type="component" value="Unassembled WGS sequence"/>
</dbReference>
<dbReference type="CDD" id="cd15482">
    <property type="entry name" value="Sialidase_non-viral"/>
    <property type="match status" value="1"/>
</dbReference>
<protein>
    <recommendedName>
        <fullName evidence="1">Sialidase domain-containing protein</fullName>
    </recommendedName>
</protein>